<proteinExistence type="predicted"/>
<dbReference type="EMBL" id="VXIT01000011">
    <property type="protein sequence ID" value="KAA6409419.1"/>
    <property type="molecule type" value="Genomic_DNA"/>
</dbReference>
<comment type="caution">
    <text evidence="1">The sequence shown here is derived from an EMBL/GenBank/DDBJ whole genome shotgun (WGS) entry which is preliminary data.</text>
</comment>
<evidence type="ECO:0008006" key="3">
    <source>
        <dbReference type="Google" id="ProtNLM"/>
    </source>
</evidence>
<dbReference type="Proteomes" id="UP000324767">
    <property type="component" value="Unassembled WGS sequence"/>
</dbReference>
<sequence length="141" mass="16441">MLPLDEDVLHLVLKELRYDSPDSLYAMCLGSRRLNTLSTPYLYRSVPVGDDRPFTLFDLDGDPWRIINTLSRASQRNTSSKRPLNALHSPSPERLENMKKYTREVVVKGYVDTIELLKLFRSLQHLEHMNGHGGYKHCRQW</sequence>
<gene>
    <name evidence="1" type="ORF">FRX48_06972</name>
</gene>
<organism evidence="1 2">
    <name type="scientific">Lasallia pustulata</name>
    <dbReference type="NCBI Taxonomy" id="136370"/>
    <lineage>
        <taxon>Eukaryota</taxon>
        <taxon>Fungi</taxon>
        <taxon>Dikarya</taxon>
        <taxon>Ascomycota</taxon>
        <taxon>Pezizomycotina</taxon>
        <taxon>Lecanoromycetes</taxon>
        <taxon>OSLEUM clade</taxon>
        <taxon>Umbilicariomycetidae</taxon>
        <taxon>Umbilicariales</taxon>
        <taxon>Umbilicariaceae</taxon>
        <taxon>Lasallia</taxon>
    </lineage>
</organism>
<accession>A0A5M8PJ28</accession>
<reference evidence="1 2" key="1">
    <citation type="submission" date="2019-09" db="EMBL/GenBank/DDBJ databases">
        <title>The hologenome of the rock-dwelling lichen Lasallia pustulata.</title>
        <authorList>
            <person name="Greshake Tzovaras B."/>
            <person name="Segers F."/>
            <person name="Bicker A."/>
            <person name="Dal Grande F."/>
            <person name="Otte J."/>
            <person name="Hankeln T."/>
            <person name="Schmitt I."/>
            <person name="Ebersberger I."/>
        </authorList>
    </citation>
    <scope>NUCLEOTIDE SEQUENCE [LARGE SCALE GENOMIC DNA]</scope>
    <source>
        <strain evidence="1">A1-1</strain>
    </source>
</reference>
<protein>
    <recommendedName>
        <fullName evidence="3">F-box domain-containing protein</fullName>
    </recommendedName>
</protein>
<dbReference type="AlphaFoldDB" id="A0A5M8PJ28"/>
<name>A0A5M8PJ28_9LECA</name>
<evidence type="ECO:0000313" key="1">
    <source>
        <dbReference type="EMBL" id="KAA6409419.1"/>
    </source>
</evidence>
<evidence type="ECO:0000313" key="2">
    <source>
        <dbReference type="Proteomes" id="UP000324767"/>
    </source>
</evidence>